<name>A0A166PBW4_9PEZI</name>
<dbReference type="SUPFAM" id="SSF51735">
    <property type="entry name" value="NAD(P)-binding Rossmann-fold domains"/>
    <property type="match status" value="1"/>
</dbReference>
<accession>A0A166PBW4</accession>
<dbReference type="GO" id="GO:0016491">
    <property type="term" value="F:oxidoreductase activity"/>
    <property type="evidence" value="ECO:0007669"/>
    <property type="project" value="UniProtKB-KW"/>
</dbReference>
<dbReference type="Gene3D" id="3.40.50.720">
    <property type="entry name" value="NAD(P)-binding Rossmann-like Domain"/>
    <property type="match status" value="1"/>
</dbReference>
<dbReference type="PANTHER" id="PTHR24320:SF272">
    <property type="entry name" value="NAD(P)-BINDING ROSSMANN-FOLD SUPERFAMILY PROTEIN"/>
    <property type="match status" value="1"/>
</dbReference>
<comment type="caution">
    <text evidence="3">The sequence shown here is derived from an EMBL/GenBank/DDBJ whole genome shotgun (WGS) entry which is preliminary data.</text>
</comment>
<dbReference type="InterPro" id="IPR002347">
    <property type="entry name" value="SDR_fam"/>
</dbReference>
<reference evidence="3 4" key="1">
    <citation type="submission" date="2015-06" db="EMBL/GenBank/DDBJ databases">
        <title>Survival trade-offs in plant roots during colonization by closely related pathogenic and mutualistic fungi.</title>
        <authorList>
            <person name="Hacquard S."/>
            <person name="Kracher B."/>
            <person name="Hiruma K."/>
            <person name="Weinman A."/>
            <person name="Muench P."/>
            <person name="Garrido Oter R."/>
            <person name="Ver Loren van Themaat E."/>
            <person name="Dallerey J.-F."/>
            <person name="Damm U."/>
            <person name="Henrissat B."/>
            <person name="Lespinet O."/>
            <person name="Thon M."/>
            <person name="Kemen E."/>
            <person name="McHardy A.C."/>
            <person name="Schulze-Lefert P."/>
            <person name="O'Connell R.J."/>
        </authorList>
    </citation>
    <scope>NUCLEOTIDE SEQUENCE [LARGE SCALE GENOMIC DNA]</scope>
    <source>
        <strain evidence="3 4">0861</strain>
    </source>
</reference>
<organism evidence="3 4">
    <name type="scientific">Colletotrichum tofieldiae</name>
    <dbReference type="NCBI Taxonomy" id="708197"/>
    <lineage>
        <taxon>Eukaryota</taxon>
        <taxon>Fungi</taxon>
        <taxon>Dikarya</taxon>
        <taxon>Ascomycota</taxon>
        <taxon>Pezizomycotina</taxon>
        <taxon>Sordariomycetes</taxon>
        <taxon>Hypocreomycetidae</taxon>
        <taxon>Glomerellales</taxon>
        <taxon>Glomerellaceae</taxon>
        <taxon>Colletotrichum</taxon>
        <taxon>Colletotrichum spaethianum species complex</taxon>
    </lineage>
</organism>
<protein>
    <submittedName>
        <fullName evidence="3">Short-chain dehydrogenase</fullName>
    </submittedName>
</protein>
<dbReference type="PANTHER" id="PTHR24320">
    <property type="entry name" value="RETINOL DEHYDROGENASE"/>
    <property type="match status" value="1"/>
</dbReference>
<evidence type="ECO:0000256" key="1">
    <source>
        <dbReference type="ARBA" id="ARBA00006484"/>
    </source>
</evidence>
<dbReference type="EMBL" id="LFIV01000170">
    <property type="protein sequence ID" value="KZL66602.1"/>
    <property type="molecule type" value="Genomic_DNA"/>
</dbReference>
<dbReference type="Pfam" id="PF00106">
    <property type="entry name" value="adh_short"/>
    <property type="match status" value="1"/>
</dbReference>
<dbReference type="PRINTS" id="PR00081">
    <property type="entry name" value="GDHRDH"/>
</dbReference>
<sequence length="348" mass="38378">MTLGRYVSIHASPHGAGDARPSAQQVIQDQNLVGNHWSNKTILITGGTAGIGAESARALHMTGAKVFITGRDLAKGERVAKDISSANPLYPPVEVIEMDHNSLQSVRDGAAEFLSRSGGKLNVLMANAGIMGCPYGKTEDGFEKVFAVNHLAHFLLFHLLRPALVASATPAFHSRVVIVSSSGHRASNINPDNYHFEGDAAYDIGKAYAQSKTANIYMANEIERRYARQNVHGLSLNPGLILSTEIGRDFPGSTSSRREEYLRQDELLARHEKSMEQGAATQVWASVAKELEGKGGLYLDDVQVGKEADNIDPPRYYLPGWKRWIWDEKMAFRLWNDSLEMLKLKDYN</sequence>
<dbReference type="AlphaFoldDB" id="A0A166PBW4"/>
<proteinExistence type="inferred from homology"/>
<comment type="similarity">
    <text evidence="1">Belongs to the short-chain dehydrogenases/reductases (SDR) family.</text>
</comment>
<keyword evidence="2" id="KW-0560">Oxidoreductase</keyword>
<dbReference type="STRING" id="708197.A0A166PBW4"/>
<dbReference type="InterPro" id="IPR036291">
    <property type="entry name" value="NAD(P)-bd_dom_sf"/>
</dbReference>
<evidence type="ECO:0000313" key="4">
    <source>
        <dbReference type="Proteomes" id="UP000076552"/>
    </source>
</evidence>
<gene>
    <name evidence="3" type="ORF">CT0861_05179</name>
</gene>
<evidence type="ECO:0000313" key="3">
    <source>
        <dbReference type="EMBL" id="KZL66602.1"/>
    </source>
</evidence>
<dbReference type="Proteomes" id="UP000076552">
    <property type="component" value="Unassembled WGS sequence"/>
</dbReference>
<evidence type="ECO:0000256" key="2">
    <source>
        <dbReference type="ARBA" id="ARBA00023002"/>
    </source>
</evidence>
<keyword evidence="4" id="KW-1185">Reference proteome</keyword>